<gene>
    <name evidence="1" type="ORF">Asera_09850</name>
</gene>
<dbReference type="Proteomes" id="UP000680750">
    <property type="component" value="Chromosome"/>
</dbReference>
<reference evidence="1" key="1">
    <citation type="submission" date="2020-08" db="EMBL/GenBank/DDBJ databases">
        <title>Whole genome shotgun sequence of Actinocatenispora sera NBRC 101916.</title>
        <authorList>
            <person name="Komaki H."/>
            <person name="Tamura T."/>
        </authorList>
    </citation>
    <scope>NUCLEOTIDE SEQUENCE</scope>
    <source>
        <strain evidence="1">NBRC 101916</strain>
    </source>
</reference>
<dbReference type="AlphaFoldDB" id="A0A810KVF7"/>
<sequence>MTGIERRAARLWRIRVPGALLSGTAVTVRLDASETDARMWVAVGAGHRRLPLSVPEAWAVFKLLGEALDVTGDPPEFVRTPVTPTSK</sequence>
<evidence type="ECO:0000313" key="2">
    <source>
        <dbReference type="Proteomes" id="UP000680750"/>
    </source>
</evidence>
<accession>A0A810KVF7</accession>
<organism evidence="1 2">
    <name type="scientific">Actinocatenispora sera</name>
    <dbReference type="NCBI Taxonomy" id="390989"/>
    <lineage>
        <taxon>Bacteria</taxon>
        <taxon>Bacillati</taxon>
        <taxon>Actinomycetota</taxon>
        <taxon>Actinomycetes</taxon>
        <taxon>Micromonosporales</taxon>
        <taxon>Micromonosporaceae</taxon>
        <taxon>Actinocatenispora</taxon>
    </lineage>
</organism>
<dbReference type="OrthoDB" id="3389206at2"/>
<dbReference type="RefSeq" id="WP_030449241.1">
    <property type="nucleotide sequence ID" value="NZ_AP023354.1"/>
</dbReference>
<dbReference type="EMBL" id="AP023354">
    <property type="protein sequence ID" value="BCJ26877.1"/>
    <property type="molecule type" value="Genomic_DNA"/>
</dbReference>
<protein>
    <submittedName>
        <fullName evidence="1">Uncharacterized protein</fullName>
    </submittedName>
</protein>
<name>A0A810KVF7_9ACTN</name>
<evidence type="ECO:0000313" key="1">
    <source>
        <dbReference type="EMBL" id="BCJ26877.1"/>
    </source>
</evidence>
<dbReference type="KEGG" id="aser:Asera_09850"/>
<keyword evidence="2" id="KW-1185">Reference proteome</keyword>
<proteinExistence type="predicted"/>